<comment type="similarity">
    <text evidence="2">Belongs to the zinc-containing alcohol dehydrogenase family.</text>
</comment>
<dbReference type="Pfam" id="PF00107">
    <property type="entry name" value="ADH_zinc_N"/>
    <property type="match status" value="1"/>
</dbReference>
<dbReference type="GO" id="GO:0003939">
    <property type="term" value="F:L-iditol 2-dehydrogenase (NAD+) activity"/>
    <property type="evidence" value="ECO:0007669"/>
    <property type="project" value="TreeGrafter"/>
</dbReference>
<dbReference type="OrthoDB" id="1879366at2759"/>
<evidence type="ECO:0000256" key="6">
    <source>
        <dbReference type="ARBA" id="ARBA00023027"/>
    </source>
</evidence>
<sequence length="209" mass="22479">MVEPLAVAVHAVRRVNLTLGQTVLVCGAGTMGMMCLAAAKAFGAARVVMTDINEFRLNVAKQMGADETIHINLKTFDVDSYVAKIKAALGGDGQGANITFECTGNEGSTKIAIYSTNNGGKVALVGLGPLEVKAPLVNASLREVDIIGVCRFRNCYPMAIYLLETGKVNLKPLVTHKYPLEQSLDAFKKMIEMDNNAIKVLIQCNKDFN</sequence>
<dbReference type="FunFam" id="3.40.50.720:FF:000068">
    <property type="entry name" value="Sorbitol dehydrogenase"/>
    <property type="match status" value="1"/>
</dbReference>
<dbReference type="InterPro" id="IPR036291">
    <property type="entry name" value="NAD(P)-bd_dom_sf"/>
</dbReference>
<dbReference type="EMBL" id="OC925732">
    <property type="protein sequence ID" value="CAD7656308.1"/>
    <property type="molecule type" value="Genomic_DNA"/>
</dbReference>
<comment type="cofactor">
    <cofactor evidence="1">
        <name>Zn(2+)</name>
        <dbReference type="ChEBI" id="CHEBI:29105"/>
    </cofactor>
</comment>
<evidence type="ECO:0000259" key="9">
    <source>
        <dbReference type="Pfam" id="PF00107"/>
    </source>
</evidence>
<keyword evidence="3" id="KW-0479">Metal-binding</keyword>
<evidence type="ECO:0000256" key="5">
    <source>
        <dbReference type="ARBA" id="ARBA00023002"/>
    </source>
</evidence>
<feature type="domain" description="Alcohol dehydrogenase-like C-terminal" evidence="9">
    <location>
        <begin position="31"/>
        <end position="163"/>
    </location>
</feature>
<dbReference type="Gene3D" id="3.90.180.10">
    <property type="entry name" value="Medium-chain alcohol dehydrogenases, catalytic domain"/>
    <property type="match status" value="1"/>
</dbReference>
<dbReference type="Proteomes" id="UP000728032">
    <property type="component" value="Unassembled WGS sequence"/>
</dbReference>
<dbReference type="GO" id="GO:0006062">
    <property type="term" value="P:sorbitol catabolic process"/>
    <property type="evidence" value="ECO:0007669"/>
    <property type="project" value="TreeGrafter"/>
</dbReference>
<accession>A0A7R9M9W1</accession>
<dbReference type="InterPro" id="IPR013149">
    <property type="entry name" value="ADH-like_C"/>
</dbReference>
<dbReference type="PANTHER" id="PTHR43161">
    <property type="entry name" value="SORBITOL DEHYDROGENASE"/>
    <property type="match status" value="1"/>
</dbReference>
<evidence type="ECO:0000256" key="7">
    <source>
        <dbReference type="ARBA" id="ARBA00026132"/>
    </source>
</evidence>
<name>A0A7R9M9W1_9ACAR</name>
<evidence type="ECO:0000313" key="10">
    <source>
        <dbReference type="EMBL" id="CAD7656308.1"/>
    </source>
</evidence>
<proteinExistence type="inferred from homology"/>
<keyword evidence="6" id="KW-0520">NAD</keyword>
<dbReference type="GO" id="GO:0046872">
    <property type="term" value="F:metal ion binding"/>
    <property type="evidence" value="ECO:0007669"/>
    <property type="project" value="UniProtKB-KW"/>
</dbReference>
<evidence type="ECO:0000256" key="3">
    <source>
        <dbReference type="ARBA" id="ARBA00022723"/>
    </source>
</evidence>
<gene>
    <name evidence="10" type="ORF">ONB1V03_LOCUS12947</name>
</gene>
<dbReference type="SUPFAM" id="SSF51735">
    <property type="entry name" value="NAD(P)-binding Rossmann-fold domains"/>
    <property type="match status" value="1"/>
</dbReference>
<keyword evidence="5" id="KW-0560">Oxidoreductase</keyword>
<dbReference type="PANTHER" id="PTHR43161:SF9">
    <property type="entry name" value="SORBITOL DEHYDROGENASE"/>
    <property type="match status" value="1"/>
</dbReference>
<reference evidence="10" key="1">
    <citation type="submission" date="2020-11" db="EMBL/GenBank/DDBJ databases">
        <authorList>
            <person name="Tran Van P."/>
        </authorList>
    </citation>
    <scope>NUCLEOTIDE SEQUENCE</scope>
</reference>
<evidence type="ECO:0000256" key="8">
    <source>
        <dbReference type="ARBA" id="ARBA00032485"/>
    </source>
</evidence>
<dbReference type="EMBL" id="CAJPVJ010010907">
    <property type="protein sequence ID" value="CAG2173495.1"/>
    <property type="molecule type" value="Genomic_DNA"/>
</dbReference>
<evidence type="ECO:0000256" key="1">
    <source>
        <dbReference type="ARBA" id="ARBA00001947"/>
    </source>
</evidence>
<dbReference type="Gene3D" id="3.40.50.720">
    <property type="entry name" value="NAD(P)-binding Rossmann-like Domain"/>
    <property type="match status" value="1"/>
</dbReference>
<evidence type="ECO:0000256" key="2">
    <source>
        <dbReference type="ARBA" id="ARBA00008072"/>
    </source>
</evidence>
<evidence type="ECO:0000313" key="11">
    <source>
        <dbReference type="Proteomes" id="UP000728032"/>
    </source>
</evidence>
<keyword evidence="4" id="KW-0862">Zinc</keyword>
<keyword evidence="11" id="KW-1185">Reference proteome</keyword>
<evidence type="ECO:0000256" key="4">
    <source>
        <dbReference type="ARBA" id="ARBA00022833"/>
    </source>
</evidence>
<protein>
    <recommendedName>
        <fullName evidence="7">Sorbitol dehydrogenase</fullName>
    </recommendedName>
    <alternativeName>
        <fullName evidence="8">Polyol dehydrogenase</fullName>
    </alternativeName>
</protein>
<dbReference type="AlphaFoldDB" id="A0A7R9M9W1"/>
<organism evidence="10">
    <name type="scientific">Oppiella nova</name>
    <dbReference type="NCBI Taxonomy" id="334625"/>
    <lineage>
        <taxon>Eukaryota</taxon>
        <taxon>Metazoa</taxon>
        <taxon>Ecdysozoa</taxon>
        <taxon>Arthropoda</taxon>
        <taxon>Chelicerata</taxon>
        <taxon>Arachnida</taxon>
        <taxon>Acari</taxon>
        <taxon>Acariformes</taxon>
        <taxon>Sarcoptiformes</taxon>
        <taxon>Oribatida</taxon>
        <taxon>Brachypylina</taxon>
        <taxon>Oppioidea</taxon>
        <taxon>Oppiidae</taxon>
        <taxon>Oppiella</taxon>
    </lineage>
</organism>